<organism evidence="2 3">
    <name type="scientific">Aspergillus sclerotiicarbonarius (strain CBS 121057 / IBT 28362)</name>
    <dbReference type="NCBI Taxonomy" id="1448318"/>
    <lineage>
        <taxon>Eukaryota</taxon>
        <taxon>Fungi</taxon>
        <taxon>Dikarya</taxon>
        <taxon>Ascomycota</taxon>
        <taxon>Pezizomycotina</taxon>
        <taxon>Eurotiomycetes</taxon>
        <taxon>Eurotiomycetidae</taxon>
        <taxon>Eurotiales</taxon>
        <taxon>Aspergillaceae</taxon>
        <taxon>Aspergillus</taxon>
        <taxon>Aspergillus subgen. Circumdati</taxon>
    </lineage>
</organism>
<dbReference type="OrthoDB" id="405906at2759"/>
<name>A0A319EAT5_ASPSB</name>
<evidence type="ECO:0000259" key="1">
    <source>
        <dbReference type="Pfam" id="PF06985"/>
    </source>
</evidence>
<feature type="domain" description="Heterokaryon incompatibility" evidence="1">
    <location>
        <begin position="134"/>
        <end position="259"/>
    </location>
</feature>
<accession>A0A319EAT5</accession>
<dbReference type="Pfam" id="PF06985">
    <property type="entry name" value="HET"/>
    <property type="match status" value="1"/>
</dbReference>
<evidence type="ECO:0000313" key="3">
    <source>
        <dbReference type="Proteomes" id="UP000248423"/>
    </source>
</evidence>
<dbReference type="PANTHER" id="PTHR33112:SF14">
    <property type="entry name" value="HETEROKARYON INCOMPATIBILITY DOMAIN-CONTAINING PROTEIN"/>
    <property type="match status" value="1"/>
</dbReference>
<evidence type="ECO:0000313" key="2">
    <source>
        <dbReference type="EMBL" id="PYI07227.1"/>
    </source>
</evidence>
<sequence>MTSMYAEYNTPDGTFFWTRRLSILIGDGSDTDTSQSKDLYQAFQPCDIDATTVFVDGRFVDPRPEVDMMMFAGRRRPLQLDLSWVHRWIKKPTQLDPFPIGNPISRAELCLGGPQTFQLEKSTIIQLAQPGSLAAGALPQTIEDALSLTESLGFERIWIDALCIVQDSPDDKAAQIPAMSQIYGFATFTIVAAAGPNVNSGLPGLHPGTRFLEQKEVIVRPYGELPGFSLMTTLQPLGDNGHHYLEGTDWNSRGWTMQERTLSRRVLVFTREQVYWACRKASWYEESYFENSSLQCHRFHETALELSLRRSSRNRYQPEGSQPQLWRIYQTLVTNYTRRNFTYDGDVFDGFSAITQGLSSLSGEDFLWGLPRSHFEQSLLWSSFTGQRRRLEKSTLPMTSLPDHVYFPSWSWMGWVGETFICIGDERFDTDLGEIPEILCYEHIHSPLSLRRVRPTPAQYELAHQRSLPTWKHHENQPVTLSDLSQSQIPLDLNQTPDTLYLIFWTSSARFTLRPRTTSPIYQSDIVDSNGIIIGETGKTLLHTVNETQPQPQPQTKTSHEFIVLASRRNQFTTPTLLTLQIKWRAGIAYRINYAEIDEDAWIRASPVWKLVVLG</sequence>
<dbReference type="VEuPathDB" id="FungiDB:BO78DRAFT_429049"/>
<reference evidence="2 3" key="1">
    <citation type="submission" date="2018-02" db="EMBL/GenBank/DDBJ databases">
        <title>The genomes of Aspergillus section Nigri reveals drivers in fungal speciation.</title>
        <authorList>
            <consortium name="DOE Joint Genome Institute"/>
            <person name="Vesth T.C."/>
            <person name="Nybo J."/>
            <person name="Theobald S."/>
            <person name="Brandl J."/>
            <person name="Frisvad J.C."/>
            <person name="Nielsen K.F."/>
            <person name="Lyhne E.K."/>
            <person name="Kogle M.E."/>
            <person name="Kuo A."/>
            <person name="Riley R."/>
            <person name="Clum A."/>
            <person name="Nolan M."/>
            <person name="Lipzen A."/>
            <person name="Salamov A."/>
            <person name="Henrissat B."/>
            <person name="Wiebenga A."/>
            <person name="De vries R.P."/>
            <person name="Grigoriev I.V."/>
            <person name="Mortensen U.H."/>
            <person name="Andersen M.R."/>
            <person name="Baker S.E."/>
        </authorList>
    </citation>
    <scope>NUCLEOTIDE SEQUENCE [LARGE SCALE GENOMIC DNA]</scope>
    <source>
        <strain evidence="2 3">CBS 121057</strain>
    </source>
</reference>
<dbReference type="InterPro" id="IPR010730">
    <property type="entry name" value="HET"/>
</dbReference>
<keyword evidence="3" id="KW-1185">Reference proteome</keyword>
<gene>
    <name evidence="2" type="ORF">BO78DRAFT_429049</name>
</gene>
<dbReference type="EMBL" id="KZ826343">
    <property type="protein sequence ID" value="PYI07227.1"/>
    <property type="molecule type" value="Genomic_DNA"/>
</dbReference>
<dbReference type="PANTHER" id="PTHR33112">
    <property type="entry name" value="DOMAIN PROTEIN, PUTATIVE-RELATED"/>
    <property type="match status" value="1"/>
</dbReference>
<protein>
    <recommendedName>
        <fullName evidence="1">Heterokaryon incompatibility domain-containing protein</fullName>
    </recommendedName>
</protein>
<proteinExistence type="predicted"/>
<dbReference type="AlphaFoldDB" id="A0A319EAT5"/>
<dbReference type="STRING" id="1448318.A0A319EAT5"/>
<dbReference type="Proteomes" id="UP000248423">
    <property type="component" value="Unassembled WGS sequence"/>
</dbReference>